<dbReference type="PANTHER" id="PTHR42208:SF1">
    <property type="entry name" value="HEAVY METAL TRANSPORTER"/>
    <property type="match status" value="1"/>
</dbReference>
<dbReference type="InterPro" id="IPR039447">
    <property type="entry name" value="UreH-like_TM_dom"/>
</dbReference>
<dbReference type="RefSeq" id="WP_245937139.1">
    <property type="nucleotide sequence ID" value="NZ_QPJY01000001.1"/>
</dbReference>
<keyword evidence="1" id="KW-0472">Membrane</keyword>
<keyword evidence="1" id="KW-0812">Transmembrane</keyword>
<keyword evidence="4" id="KW-1185">Reference proteome</keyword>
<feature type="transmembrane region" description="Helical" evidence="1">
    <location>
        <begin position="85"/>
        <end position="106"/>
    </location>
</feature>
<dbReference type="EMBL" id="QPJY01000001">
    <property type="protein sequence ID" value="RCX33122.1"/>
    <property type="molecule type" value="Genomic_DNA"/>
</dbReference>
<feature type="transmembrane region" description="Helical" evidence="1">
    <location>
        <begin position="6"/>
        <end position="32"/>
    </location>
</feature>
<sequence>MNVTPLFAFAVGLMSILHCLGMCGSIISALTLSLPQSVRSQRRLLLTYLAVYNLGRVGSYALAGALAGGLGKALAGTLALRHGHLVLSLLGACIMAGIGLYLAGWFPRFAELERIGTPLWSRLEPLARRLTPVSSLPQAFLFGAVWGWLPCGLVYSALIWSTTSGGAVEGALLMLAFGLGTVPAVYSAGVLMNWLARLARRPYMRQAVGISLLIMAFFMLAWSLGVETEGMPEGVRSSVSHLNEVVFA</sequence>
<dbReference type="AlphaFoldDB" id="A0A369CGC3"/>
<name>A0A369CGC3_9GAMM</name>
<evidence type="ECO:0000259" key="2">
    <source>
        <dbReference type="Pfam" id="PF13386"/>
    </source>
</evidence>
<dbReference type="Proteomes" id="UP000252707">
    <property type="component" value="Unassembled WGS sequence"/>
</dbReference>
<evidence type="ECO:0000313" key="4">
    <source>
        <dbReference type="Proteomes" id="UP000252707"/>
    </source>
</evidence>
<evidence type="ECO:0000313" key="3">
    <source>
        <dbReference type="EMBL" id="RCX33122.1"/>
    </source>
</evidence>
<dbReference type="Pfam" id="PF13386">
    <property type="entry name" value="DsbD_2"/>
    <property type="match status" value="1"/>
</dbReference>
<feature type="transmembrane region" description="Helical" evidence="1">
    <location>
        <begin position="139"/>
        <end position="160"/>
    </location>
</feature>
<dbReference type="PANTHER" id="PTHR42208">
    <property type="entry name" value="HEAVY METAL TRANSPORTER-RELATED"/>
    <property type="match status" value="1"/>
</dbReference>
<evidence type="ECO:0000256" key="1">
    <source>
        <dbReference type="SAM" id="Phobius"/>
    </source>
</evidence>
<feature type="transmembrane region" description="Helical" evidence="1">
    <location>
        <begin position="44"/>
        <end position="65"/>
    </location>
</feature>
<comment type="caution">
    <text evidence="3">The sequence shown here is derived from an EMBL/GenBank/DDBJ whole genome shotgun (WGS) entry which is preliminary data.</text>
</comment>
<accession>A0A369CGC3</accession>
<proteinExistence type="predicted"/>
<keyword evidence="1" id="KW-1133">Transmembrane helix</keyword>
<feature type="domain" description="Urease accessory protein UreH-like transmembrane" evidence="2">
    <location>
        <begin position="8"/>
        <end position="216"/>
    </location>
</feature>
<gene>
    <name evidence="3" type="ORF">DFQ59_101421</name>
</gene>
<organism evidence="3 4">
    <name type="scientific">Thioalbus denitrificans</name>
    <dbReference type="NCBI Taxonomy" id="547122"/>
    <lineage>
        <taxon>Bacteria</taxon>
        <taxon>Pseudomonadati</taxon>
        <taxon>Pseudomonadota</taxon>
        <taxon>Gammaproteobacteria</taxon>
        <taxon>Chromatiales</taxon>
        <taxon>Ectothiorhodospiraceae</taxon>
        <taxon>Thioalbus</taxon>
    </lineage>
</organism>
<feature type="transmembrane region" description="Helical" evidence="1">
    <location>
        <begin position="172"/>
        <end position="195"/>
    </location>
</feature>
<reference evidence="3 4" key="1">
    <citation type="submission" date="2018-07" db="EMBL/GenBank/DDBJ databases">
        <title>Genomic Encyclopedia of Type Strains, Phase IV (KMG-IV): sequencing the most valuable type-strain genomes for metagenomic binning, comparative biology and taxonomic classification.</title>
        <authorList>
            <person name="Goeker M."/>
        </authorList>
    </citation>
    <scope>NUCLEOTIDE SEQUENCE [LARGE SCALE GENOMIC DNA]</scope>
    <source>
        <strain evidence="3 4">DSM 26407</strain>
    </source>
</reference>
<feature type="transmembrane region" description="Helical" evidence="1">
    <location>
        <begin position="207"/>
        <end position="225"/>
    </location>
</feature>
<protein>
    <recommendedName>
        <fullName evidence="2">Urease accessory protein UreH-like transmembrane domain-containing protein</fullName>
    </recommendedName>
</protein>